<feature type="compositionally biased region" description="Basic residues" evidence="1">
    <location>
        <begin position="257"/>
        <end position="270"/>
    </location>
</feature>
<comment type="caution">
    <text evidence="2">The sequence shown here is derived from an EMBL/GenBank/DDBJ whole genome shotgun (WGS) entry which is preliminary data.</text>
</comment>
<feature type="region of interest" description="Disordered" evidence="1">
    <location>
        <begin position="245"/>
        <end position="286"/>
    </location>
</feature>
<gene>
    <name evidence="2" type="ORF">CCMA1212_005631</name>
</gene>
<keyword evidence="3" id="KW-1185">Reference proteome</keyword>
<dbReference type="Proteomes" id="UP001642720">
    <property type="component" value="Unassembled WGS sequence"/>
</dbReference>
<proteinExistence type="predicted"/>
<reference evidence="2 3" key="1">
    <citation type="submission" date="2018-01" db="EMBL/GenBank/DDBJ databases">
        <title>Genome characterization of the sugarcane-associated fungus Trichoderma ghanense CCMA-1212 and their application in lignocelulose bioconversion.</title>
        <authorList>
            <person name="Steindorff A.S."/>
            <person name="Mendes T.D."/>
            <person name="Vilela E.S.D."/>
            <person name="Rodrigues D.S."/>
            <person name="Formighieri E.F."/>
            <person name="Melo I.S."/>
            <person name="Favaro L.C.L."/>
        </authorList>
    </citation>
    <scope>NUCLEOTIDE SEQUENCE [LARGE SCALE GENOMIC DNA]</scope>
    <source>
        <strain evidence="2 3">CCMA-1212</strain>
    </source>
</reference>
<dbReference type="RefSeq" id="XP_073558273.1">
    <property type="nucleotide sequence ID" value="XM_073702885.1"/>
</dbReference>
<accession>A0ABY2H3I2</accession>
<evidence type="ECO:0000256" key="1">
    <source>
        <dbReference type="SAM" id="MobiDB-lite"/>
    </source>
</evidence>
<protein>
    <submittedName>
        <fullName evidence="2">Uncharacterized protein</fullName>
    </submittedName>
</protein>
<dbReference type="EMBL" id="PPTA01000007">
    <property type="protein sequence ID" value="TFB02072.1"/>
    <property type="molecule type" value="Genomic_DNA"/>
</dbReference>
<evidence type="ECO:0000313" key="2">
    <source>
        <dbReference type="EMBL" id="TFB02072.1"/>
    </source>
</evidence>
<organism evidence="2 3">
    <name type="scientific">Trichoderma ghanense</name>
    <dbReference type="NCBI Taxonomy" id="65468"/>
    <lineage>
        <taxon>Eukaryota</taxon>
        <taxon>Fungi</taxon>
        <taxon>Dikarya</taxon>
        <taxon>Ascomycota</taxon>
        <taxon>Pezizomycotina</taxon>
        <taxon>Sordariomycetes</taxon>
        <taxon>Hypocreomycetidae</taxon>
        <taxon>Hypocreales</taxon>
        <taxon>Hypocreaceae</taxon>
        <taxon>Trichoderma</taxon>
    </lineage>
</organism>
<dbReference type="GeneID" id="300577335"/>
<evidence type="ECO:0000313" key="3">
    <source>
        <dbReference type="Proteomes" id="UP001642720"/>
    </source>
</evidence>
<name>A0ABY2H3I2_9HYPO</name>
<feature type="non-terminal residue" evidence="2">
    <location>
        <position position="1"/>
    </location>
</feature>
<sequence length="371" mass="40875">DLHTNTRIASNLFDPAQHHGISSRLDPFTDKSSDQKFMWLAATRPLGEGRLLPLVFSTTLAWTCVCICMVDGIRFGVWQQPDDATRTPAPSSEPGLPGLVQGGWSHRIASIASHRIAHGMAWHDIHVSSAALSRPQLAAMRSSTRSVASPLLHTSNHRNALGGRGQWQPVRGPEPCNARYTSSSGRLLEEVKWAICRGAAHLGPVTCMYNWQLISPAAPHKPQPLAARPSRFGLCRYYLVHTASPPSSPMSTTRRLNGIRRREGKRKRTRQQQTGRSLFRRQSPRPRSWDAIPAIVLNRDVAPASSSRSDDRRRAIPALDGGRRSRAILAQQAICTSPPFEAPSSTRNGLRLVLAPPLGTVVVPHRRYSLA</sequence>